<protein>
    <submittedName>
        <fullName evidence="1">Uncharacterized protein</fullName>
    </submittedName>
</protein>
<sequence length="46" mass="5028">MVLSLGICHPAGCRAPGNRAPSMHCQSGHQPGPRGWRYTHACFFFS</sequence>
<accession>A0A0E9UKB4</accession>
<proteinExistence type="predicted"/>
<reference evidence="1" key="1">
    <citation type="submission" date="2014-11" db="EMBL/GenBank/DDBJ databases">
        <authorList>
            <person name="Amaro Gonzalez C."/>
        </authorList>
    </citation>
    <scope>NUCLEOTIDE SEQUENCE</scope>
</reference>
<reference evidence="1" key="2">
    <citation type="journal article" date="2015" name="Fish Shellfish Immunol.">
        <title>Early steps in the European eel (Anguilla anguilla)-Vibrio vulnificus interaction in the gills: Role of the RtxA13 toxin.</title>
        <authorList>
            <person name="Callol A."/>
            <person name="Pajuelo D."/>
            <person name="Ebbesson L."/>
            <person name="Teles M."/>
            <person name="MacKenzie S."/>
            <person name="Amaro C."/>
        </authorList>
    </citation>
    <scope>NUCLEOTIDE SEQUENCE</scope>
</reference>
<dbReference type="AlphaFoldDB" id="A0A0E9UKB4"/>
<name>A0A0E9UKB4_ANGAN</name>
<dbReference type="EMBL" id="GBXM01042308">
    <property type="protein sequence ID" value="JAH66269.1"/>
    <property type="molecule type" value="Transcribed_RNA"/>
</dbReference>
<organism evidence="1">
    <name type="scientific">Anguilla anguilla</name>
    <name type="common">European freshwater eel</name>
    <name type="synonym">Muraena anguilla</name>
    <dbReference type="NCBI Taxonomy" id="7936"/>
    <lineage>
        <taxon>Eukaryota</taxon>
        <taxon>Metazoa</taxon>
        <taxon>Chordata</taxon>
        <taxon>Craniata</taxon>
        <taxon>Vertebrata</taxon>
        <taxon>Euteleostomi</taxon>
        <taxon>Actinopterygii</taxon>
        <taxon>Neopterygii</taxon>
        <taxon>Teleostei</taxon>
        <taxon>Anguilliformes</taxon>
        <taxon>Anguillidae</taxon>
        <taxon>Anguilla</taxon>
    </lineage>
</organism>
<evidence type="ECO:0000313" key="1">
    <source>
        <dbReference type="EMBL" id="JAH66269.1"/>
    </source>
</evidence>